<protein>
    <recommendedName>
        <fullName evidence="1">KIB1-4 beta-propeller domain-containing protein</fullName>
    </recommendedName>
</protein>
<dbReference type="HOGENOM" id="CLU_005706_0_0_1"/>
<reference evidence="2" key="2">
    <citation type="submission" date="2015-06" db="UniProtKB">
        <authorList>
            <consortium name="EnsemblPlants"/>
        </authorList>
    </citation>
    <scope>IDENTIFICATION</scope>
</reference>
<dbReference type="eggNOG" id="KOG0001">
    <property type="taxonomic scope" value="Eukaryota"/>
</dbReference>
<evidence type="ECO:0000313" key="3">
    <source>
        <dbReference type="Proteomes" id="UP000008022"/>
    </source>
</evidence>
<dbReference type="Proteomes" id="UP000008022">
    <property type="component" value="Unassembled WGS sequence"/>
</dbReference>
<dbReference type="AlphaFoldDB" id="A0A0E0P214"/>
<sequence length="1236" mass="138009">MPSLQQAISPRLCVLLIEPIATVIWYCRIGDDEWMRYEYDIGTQPLDPPFEGKDHEKVPICQIAACRGKFYFNSNFEKIEVLELTPTPTFSSIEIADSIAGGLGVIGGAYVYLVESEDELYMVCLRLDHDFTIYDMTVHRMDFFSHQWRRVYEIGGRAFFLAPFYFGASCSADEYGLEKDSVYASYALDKCFEVSKVEDDATDVHELIDAPDSRRGMWILPVDNTTPAMDKPSGRVSVPCLSMEQHDESAADKPALFSISDKKAIDGDIPGLTNTNAWFTPQGWILLRQSTATFLQNPQDPQDKIHLPEGLSTRCSCQLSGKPSLPGCIVLLVEPVATNIWYCRIGDDEEWTRHDDDIGTQPLDPPMDGKDHEKVPICEIAACRGKFYFNCFFESIGVLEFTPTPVFSTIEIVDPIPGGLGVIGGAVVFLVESEDELYMICLRLDHDFAIYDMTVHRMDFLSLQWRRAYEAVPPLYFGASCSADEYGLEKDSVYVSYALDKCFEVSKVEDDATEVHELIDAPDSRRGIGINGVSPQDLGRRRATGFGSVVGCGIRVNGVHEADGGGDGLQDAKRRRWAAGSTRHVPVPCNALKHGADSDKPALFSISEKKAIDAYIPGMTNSNAWPTQQGWILIRDDATITHRILTKRFICRTYRKSCTADVLACSLSDKPTIPGCIVLLVEPEDTIIWYCHVGEDEEWVRHEYDIGTQHLDPPMNGKDYEKVLICSIAACQGKFYFNARFHNISVLEFTPEPTFSSIAITDPMDFVGAACIFLVESESELYMVCQLLEYDFKTVYDVTVYKMDFSKHQWCIAEDIGGRTFLIAPCYFGASRSADECGLEKDCVYAIFARDKYFEAAIRGASGRDCCDRLVIHRLYSATSDLVTRLQPASNPLHKRGFGSVADPTKRIGDRSALITMDKTSRVPVPCLALYLKHGADTDKPALFSISEKKAINGGDIPGLTNTNSWVTSQGWILVRDTASATTFLQNPRDFDDKIQLPHLPQDVHISSTCLLSCKPTMPGCVVLLVEPVGTIIWYCHIGDDEKWVEHDYDIGTQVLDPPLDGKDHEKVPICWIAACQGKFYFNGGFESIGVLEFSPSPTFSSIAIIDPIIGGLGVMGMASLYMVESLDELYMVCQMYDSDMKTIYDVTVYRMDFLKQQWCIAEDIGGRAFLVASCYFGASRSADECGLEKDCVYSIFARDKYFEVCKVEDGETEEYDLIEAPDSQGGMWILPVEKK</sequence>
<dbReference type="STRING" id="4529.A0A0E0P214"/>
<proteinExistence type="predicted"/>
<feature type="domain" description="KIB1-4 beta-propeller" evidence="1">
    <location>
        <begin position="943"/>
        <end position="1200"/>
    </location>
</feature>
<name>A0A0E0P214_ORYRU</name>
<feature type="domain" description="KIB1-4 beta-propeller" evidence="1">
    <location>
        <begin position="10"/>
        <end position="189"/>
    </location>
</feature>
<dbReference type="EnsemblPlants" id="ORUFI03G37620.1">
    <property type="protein sequence ID" value="ORUFI03G37620.1"/>
    <property type="gene ID" value="ORUFI03G37620"/>
</dbReference>
<dbReference type="Gramene" id="ORUFI03G37620.1">
    <property type="protein sequence ID" value="ORUFI03G37620.1"/>
    <property type="gene ID" value="ORUFI03G37620"/>
</dbReference>
<feature type="domain" description="KIB1-4 beta-propeller" evidence="1">
    <location>
        <begin position="256"/>
        <end position="500"/>
    </location>
</feature>
<dbReference type="InterPro" id="IPR005174">
    <property type="entry name" value="KIB1-4_b-propeller"/>
</dbReference>
<dbReference type="PANTHER" id="PTHR33127">
    <property type="entry name" value="TRANSMEMBRANE PROTEIN"/>
    <property type="match status" value="1"/>
</dbReference>
<dbReference type="Pfam" id="PF03478">
    <property type="entry name" value="Beta-prop_KIB1-4"/>
    <property type="match status" value="4"/>
</dbReference>
<evidence type="ECO:0000313" key="2">
    <source>
        <dbReference type="EnsemblPlants" id="ORUFI03G37620.1"/>
    </source>
</evidence>
<accession>A0A0E0P214</accession>
<keyword evidence="3" id="KW-1185">Reference proteome</keyword>
<reference evidence="3" key="1">
    <citation type="submission" date="2013-06" db="EMBL/GenBank/DDBJ databases">
        <authorList>
            <person name="Zhao Q."/>
        </authorList>
    </citation>
    <scope>NUCLEOTIDE SEQUENCE</scope>
    <source>
        <strain evidence="3">cv. W1943</strain>
    </source>
</reference>
<feature type="domain" description="KIB1-4 beta-propeller" evidence="1">
    <location>
        <begin position="603"/>
        <end position="851"/>
    </location>
</feature>
<dbReference type="PANTHER" id="PTHR33127:SF4">
    <property type="entry name" value="OS03G0779600 PROTEIN"/>
    <property type="match status" value="1"/>
</dbReference>
<evidence type="ECO:0000259" key="1">
    <source>
        <dbReference type="Pfam" id="PF03478"/>
    </source>
</evidence>
<organism evidence="2 3">
    <name type="scientific">Oryza rufipogon</name>
    <name type="common">Brownbeard rice</name>
    <name type="synonym">Asian wild rice</name>
    <dbReference type="NCBI Taxonomy" id="4529"/>
    <lineage>
        <taxon>Eukaryota</taxon>
        <taxon>Viridiplantae</taxon>
        <taxon>Streptophyta</taxon>
        <taxon>Embryophyta</taxon>
        <taxon>Tracheophyta</taxon>
        <taxon>Spermatophyta</taxon>
        <taxon>Magnoliopsida</taxon>
        <taxon>Liliopsida</taxon>
        <taxon>Poales</taxon>
        <taxon>Poaceae</taxon>
        <taxon>BOP clade</taxon>
        <taxon>Oryzoideae</taxon>
        <taxon>Oryzeae</taxon>
        <taxon>Oryzinae</taxon>
        <taxon>Oryza</taxon>
    </lineage>
</organism>